<dbReference type="SUPFAM" id="SSF64397">
    <property type="entry name" value="Hsp33 domain"/>
    <property type="match status" value="1"/>
</dbReference>
<dbReference type="KEGG" id="aad:TC41_0269"/>
<keyword evidence="5 6" id="KW-0676">Redox-active center</keyword>
<dbReference type="SUPFAM" id="SSF118352">
    <property type="entry name" value="HSP33 redox switch-like"/>
    <property type="match status" value="1"/>
</dbReference>
<dbReference type="Gene3D" id="3.90.1280.10">
    <property type="entry name" value="HSP33 redox switch-like"/>
    <property type="match status" value="1"/>
</dbReference>
<reference evidence="8" key="2">
    <citation type="submission" date="2011-06" db="EMBL/GenBank/DDBJ databases">
        <title>The complete genome sequence of Alicyclobacillus acidocaldarius sp. Tc-4-1.</title>
        <authorList>
            <person name="Chen Y."/>
            <person name="He Y."/>
            <person name="Dong Z."/>
            <person name="Hu S."/>
        </authorList>
    </citation>
    <scope>NUCLEOTIDE SEQUENCE [LARGE SCALE GENOMIC DNA]</scope>
    <source>
        <strain evidence="8">Tc-4-1</strain>
    </source>
</reference>
<sequence>MEMTKDRVIRAIAREGRVRVLACHTTELVRELARRHHTWPVVTAALGRTASIAAMMAMLLKNHESMTVKIEGDGPIGYLVVEALPSGDVRGYPGNPHVHLPPNSQGKLDVGGAIGRGHLYVVRDTGLRSYYTSSSELVSGEIADDFTYYFATSEQTPSAVGAGVLVGTDNVPIVAGGFLIQLMPGHTEEDAAYVEERLAEVPSVTGFLEKYPAADALLFKLFPDAHILAMQDVRFRCKCSYPRLRDVLLSLGAKELRAIRDEQGQAELTCHFCGNVYTFGREELDEMIAEIEQQGVGAP</sequence>
<name>F8IJQ3_ALIAT</name>
<comment type="PTM">
    <text evidence="6">Under oxidizing conditions two disulfide bonds are formed involving the reactive cysteines. Under reducing conditions zinc is bound to the reactive cysteines and the protein is inactive.</text>
</comment>
<dbReference type="eggNOG" id="COG1281">
    <property type="taxonomic scope" value="Bacteria"/>
</dbReference>
<comment type="function">
    <text evidence="6">Redox regulated molecular chaperone. Protects both thermally unfolding and oxidatively damaged proteins from irreversible aggregation. Plays an important role in the bacterial defense system toward oxidative stress.</text>
</comment>
<dbReference type="EMBL" id="CP002902">
    <property type="protein sequence ID" value="AEJ42242.1"/>
    <property type="molecule type" value="Genomic_DNA"/>
</dbReference>
<dbReference type="HOGENOM" id="CLU_054493_1_0_9"/>
<dbReference type="AlphaFoldDB" id="F8IJQ3"/>
<dbReference type="Proteomes" id="UP000000292">
    <property type="component" value="Chromosome"/>
</dbReference>
<proteinExistence type="inferred from homology"/>
<dbReference type="InterPro" id="IPR000397">
    <property type="entry name" value="Heat_shock_Hsp33"/>
</dbReference>
<comment type="similarity">
    <text evidence="6">Belongs to the HSP33 family.</text>
</comment>
<evidence type="ECO:0000256" key="4">
    <source>
        <dbReference type="ARBA" id="ARBA00023186"/>
    </source>
</evidence>
<dbReference type="Gene3D" id="3.55.30.10">
    <property type="entry name" value="Hsp33 domain"/>
    <property type="match status" value="1"/>
</dbReference>
<dbReference type="STRING" id="1048834.TC41_0269"/>
<dbReference type="PIRSF" id="PIRSF005261">
    <property type="entry name" value="Heat_shock_Hsp33"/>
    <property type="match status" value="1"/>
</dbReference>
<accession>F8IJQ3</accession>
<dbReference type="GO" id="GO:0005737">
    <property type="term" value="C:cytoplasm"/>
    <property type="evidence" value="ECO:0007669"/>
    <property type="project" value="UniProtKB-SubCell"/>
</dbReference>
<dbReference type="GO" id="GO:0051082">
    <property type="term" value="F:unfolded protein binding"/>
    <property type="evidence" value="ECO:0007669"/>
    <property type="project" value="UniProtKB-UniRule"/>
</dbReference>
<dbReference type="InterPro" id="IPR016154">
    <property type="entry name" value="Heat_shock_Hsp33_C"/>
</dbReference>
<evidence type="ECO:0000256" key="2">
    <source>
        <dbReference type="ARBA" id="ARBA00022833"/>
    </source>
</evidence>
<dbReference type="CDD" id="cd00498">
    <property type="entry name" value="Hsp33"/>
    <property type="match status" value="1"/>
</dbReference>
<keyword evidence="3 6" id="KW-1015">Disulfide bond</keyword>
<evidence type="ECO:0000256" key="1">
    <source>
        <dbReference type="ARBA" id="ARBA00022490"/>
    </source>
</evidence>
<reference evidence="7 8" key="1">
    <citation type="journal article" date="2011" name="J. Bacteriol.">
        <title>Complete Genome Sequence of Alicyclobacillus acidocaldarius Strain Tc-4-1.</title>
        <authorList>
            <person name="Chen Y."/>
            <person name="He Y."/>
            <person name="Zhang B."/>
            <person name="Yang J."/>
            <person name="Li W."/>
            <person name="Dong Z."/>
            <person name="Hu S."/>
        </authorList>
    </citation>
    <scope>NUCLEOTIDE SEQUENCE [LARGE SCALE GENOMIC DNA]</scope>
    <source>
        <strain evidence="7 8">Tc-4-1</strain>
    </source>
</reference>
<evidence type="ECO:0000313" key="8">
    <source>
        <dbReference type="Proteomes" id="UP000000292"/>
    </source>
</evidence>
<dbReference type="HAMAP" id="MF_00117">
    <property type="entry name" value="HslO"/>
    <property type="match status" value="1"/>
</dbReference>
<feature type="disulfide bond" description="Redox-active" evidence="6">
    <location>
        <begin position="237"/>
        <end position="239"/>
    </location>
</feature>
<dbReference type="Pfam" id="PF01430">
    <property type="entry name" value="HSP33"/>
    <property type="match status" value="1"/>
</dbReference>
<feature type="disulfide bond" description="Redox-active" evidence="6">
    <location>
        <begin position="270"/>
        <end position="273"/>
    </location>
</feature>
<keyword evidence="1 6" id="KW-0963">Cytoplasm</keyword>
<organism evidence="7 8">
    <name type="scientific">Alicyclobacillus acidocaldarius (strain Tc-4-1)</name>
    <name type="common">Bacillus acidocaldarius</name>
    <dbReference type="NCBI Taxonomy" id="1048834"/>
    <lineage>
        <taxon>Bacteria</taxon>
        <taxon>Bacillati</taxon>
        <taxon>Bacillota</taxon>
        <taxon>Bacilli</taxon>
        <taxon>Bacillales</taxon>
        <taxon>Alicyclobacillaceae</taxon>
        <taxon>Alicyclobacillus</taxon>
    </lineage>
</organism>
<dbReference type="PATRIC" id="fig|1048834.4.peg.253"/>
<dbReference type="GO" id="GO:0042026">
    <property type="term" value="P:protein refolding"/>
    <property type="evidence" value="ECO:0007669"/>
    <property type="project" value="TreeGrafter"/>
</dbReference>
<keyword evidence="2 6" id="KW-0862">Zinc</keyword>
<keyword evidence="4 6" id="KW-0143">Chaperone</keyword>
<dbReference type="PANTHER" id="PTHR30111">
    <property type="entry name" value="33 KDA CHAPERONIN"/>
    <property type="match status" value="1"/>
</dbReference>
<comment type="subcellular location">
    <subcellularLocation>
        <location evidence="6">Cytoplasm</location>
    </subcellularLocation>
</comment>
<gene>
    <name evidence="6 7" type="primary">hslO</name>
    <name evidence="7" type="ordered locus">TC41_0269</name>
</gene>
<evidence type="ECO:0000256" key="3">
    <source>
        <dbReference type="ARBA" id="ARBA00023157"/>
    </source>
</evidence>
<dbReference type="NCBIfam" id="NF001033">
    <property type="entry name" value="PRK00114.1"/>
    <property type="match status" value="1"/>
</dbReference>
<dbReference type="PANTHER" id="PTHR30111:SF1">
    <property type="entry name" value="33 KDA CHAPERONIN"/>
    <property type="match status" value="1"/>
</dbReference>
<dbReference type="InterPro" id="IPR016153">
    <property type="entry name" value="Heat_shock_Hsp33_N"/>
</dbReference>
<evidence type="ECO:0000256" key="5">
    <source>
        <dbReference type="ARBA" id="ARBA00023284"/>
    </source>
</evidence>
<protein>
    <recommendedName>
        <fullName evidence="6">33 kDa chaperonin</fullName>
    </recommendedName>
    <alternativeName>
        <fullName evidence="6">Heat shock protein 33 homolog</fullName>
        <shortName evidence="6">HSP33</shortName>
    </alternativeName>
</protein>
<dbReference type="GO" id="GO:0044183">
    <property type="term" value="F:protein folding chaperone"/>
    <property type="evidence" value="ECO:0007669"/>
    <property type="project" value="TreeGrafter"/>
</dbReference>
<evidence type="ECO:0000313" key="7">
    <source>
        <dbReference type="EMBL" id="AEJ42242.1"/>
    </source>
</evidence>
<evidence type="ECO:0000256" key="6">
    <source>
        <dbReference type="HAMAP-Rule" id="MF_00117"/>
    </source>
</evidence>